<evidence type="ECO:0000313" key="2">
    <source>
        <dbReference type="Proteomes" id="UP000276128"/>
    </source>
</evidence>
<comment type="caution">
    <text evidence="1">The sequence shown here is derived from an EMBL/GenBank/DDBJ whole genome shotgun (WGS) entry which is preliminary data.</text>
</comment>
<evidence type="ECO:0000313" key="1">
    <source>
        <dbReference type="EMBL" id="RTE10131.1"/>
    </source>
</evidence>
<keyword evidence="2" id="KW-1185">Reference proteome</keyword>
<sequence length="222" mass="25618">MDLFQKKLGAVIDVELLGDKWHTGILVDAGQDILVIYNGERYIYIPSFHILNVSLNTKKSSTDFSALTEKPINSDKISYRKILMNAKGIFSEIYVSGFQPIHGYITHIMTNYFEFYSPVYKTMFIPLIHLKWLIPYNDYHTPYLLDKKFFPVNPSDLPLSRTFEEQMKKLEGKIVVFDLGRSPSKIGLLKEIDTNIVHMITAEGMTFYTNIQHIKSVHSPSM</sequence>
<dbReference type="EMBL" id="RXHU01000022">
    <property type="protein sequence ID" value="RTE10131.1"/>
    <property type="molecule type" value="Genomic_DNA"/>
</dbReference>
<name>A0A430JGH9_9BACL</name>
<reference evidence="1 2" key="1">
    <citation type="submission" date="2018-12" db="EMBL/GenBank/DDBJ databases">
        <title>Bacillus ochoae sp. nov., Paenibacillus whitsoniae sp. nov., Paenibacillus spiritus sp. nov. Isolated from the Mars Exploration Rover during spacecraft assembly.</title>
        <authorList>
            <person name="Seuylemezian A."/>
            <person name="Vaishampayan P."/>
        </authorList>
    </citation>
    <scope>NUCLEOTIDE SEQUENCE [LARGE SCALE GENOMIC DNA]</scope>
    <source>
        <strain evidence="1 2">MER 54</strain>
    </source>
</reference>
<dbReference type="OrthoDB" id="2716151at2"/>
<gene>
    <name evidence="1" type="ORF">EJQ19_08170</name>
</gene>
<dbReference type="Proteomes" id="UP000276128">
    <property type="component" value="Unassembled WGS sequence"/>
</dbReference>
<accession>A0A430JGH9</accession>
<organism evidence="1 2">
    <name type="scientific">Paenibacillus whitsoniae</name>
    <dbReference type="NCBI Taxonomy" id="2496558"/>
    <lineage>
        <taxon>Bacteria</taxon>
        <taxon>Bacillati</taxon>
        <taxon>Bacillota</taxon>
        <taxon>Bacilli</taxon>
        <taxon>Bacillales</taxon>
        <taxon>Paenibacillaceae</taxon>
        <taxon>Paenibacillus</taxon>
    </lineage>
</organism>
<dbReference type="RefSeq" id="WP_126140713.1">
    <property type="nucleotide sequence ID" value="NZ_RXHU01000022.1"/>
</dbReference>
<protein>
    <submittedName>
        <fullName evidence="1">DUF2642 domain-containing protein</fullName>
    </submittedName>
</protein>
<dbReference type="AlphaFoldDB" id="A0A430JGH9"/>
<proteinExistence type="predicted"/>